<comment type="caution">
    <text evidence="6">The sequence shown here is derived from an EMBL/GenBank/DDBJ whole genome shotgun (WGS) entry which is preliminary data.</text>
</comment>
<name>A0A8J7T7L2_ATRSP</name>
<protein>
    <submittedName>
        <fullName evidence="6">LRC66 protein</fullName>
    </submittedName>
</protein>
<dbReference type="Gene3D" id="3.80.10.10">
    <property type="entry name" value="Ribonuclease Inhibitor"/>
    <property type="match status" value="1"/>
</dbReference>
<feature type="non-terminal residue" evidence="6">
    <location>
        <position position="1"/>
    </location>
</feature>
<dbReference type="InterPro" id="IPR003591">
    <property type="entry name" value="Leu-rich_rpt_typical-subtyp"/>
</dbReference>
<gene>
    <name evidence="6" type="primary">Lrrc66</name>
    <name evidence="6" type="ORF">GTO95_0016038</name>
</gene>
<dbReference type="SUPFAM" id="SSF52058">
    <property type="entry name" value="L domain-like"/>
    <property type="match status" value="1"/>
</dbReference>
<dbReference type="PANTHER" id="PTHR24369:SF196">
    <property type="entry name" value="RETICULON 4 RECEPTOR LIKE 1"/>
    <property type="match status" value="1"/>
</dbReference>
<evidence type="ECO:0000313" key="7">
    <source>
        <dbReference type="Proteomes" id="UP000736164"/>
    </source>
</evidence>
<keyword evidence="3" id="KW-0677">Repeat</keyword>
<dbReference type="GO" id="GO:0045121">
    <property type="term" value="C:membrane raft"/>
    <property type="evidence" value="ECO:0007669"/>
    <property type="project" value="UniProtKB-SubCell"/>
</dbReference>
<evidence type="ECO:0000313" key="6">
    <source>
        <dbReference type="EMBL" id="MBN3312731.1"/>
    </source>
</evidence>
<dbReference type="PANTHER" id="PTHR24369">
    <property type="entry name" value="ANTIGEN BSP, PUTATIVE-RELATED"/>
    <property type="match status" value="1"/>
</dbReference>
<dbReference type="GO" id="GO:0042995">
    <property type="term" value="C:cell projection"/>
    <property type="evidence" value="ECO:0007669"/>
    <property type="project" value="UniProtKB-SubCell"/>
</dbReference>
<dbReference type="InterPro" id="IPR001611">
    <property type="entry name" value="Leu-rich_rpt"/>
</dbReference>
<organism evidence="6 7">
    <name type="scientific">Atractosteus spatula</name>
    <name type="common">Alligator gar</name>
    <name type="synonym">Lepisosteus spatula</name>
    <dbReference type="NCBI Taxonomy" id="7917"/>
    <lineage>
        <taxon>Eukaryota</taxon>
        <taxon>Metazoa</taxon>
        <taxon>Chordata</taxon>
        <taxon>Craniata</taxon>
        <taxon>Vertebrata</taxon>
        <taxon>Euteleostomi</taxon>
        <taxon>Actinopterygii</taxon>
        <taxon>Neopterygii</taxon>
        <taxon>Holostei</taxon>
        <taxon>Semionotiformes</taxon>
        <taxon>Lepisosteidae</taxon>
        <taxon>Atractosteus</taxon>
    </lineage>
</organism>
<dbReference type="SMART" id="SM00369">
    <property type="entry name" value="LRR_TYP"/>
    <property type="match status" value="4"/>
</dbReference>
<dbReference type="GO" id="GO:0098552">
    <property type="term" value="C:side of membrane"/>
    <property type="evidence" value="ECO:0007669"/>
    <property type="project" value="UniProtKB-KW"/>
</dbReference>
<dbReference type="GO" id="GO:0005886">
    <property type="term" value="C:plasma membrane"/>
    <property type="evidence" value="ECO:0007669"/>
    <property type="project" value="UniProtKB-SubCell"/>
</dbReference>
<feature type="signal peptide" evidence="5">
    <location>
        <begin position="1"/>
        <end position="17"/>
    </location>
</feature>
<dbReference type="Proteomes" id="UP000736164">
    <property type="component" value="Unassembled WGS sequence"/>
</dbReference>
<proteinExistence type="predicted"/>
<evidence type="ECO:0000256" key="1">
    <source>
        <dbReference type="ARBA" id="ARBA00022614"/>
    </source>
</evidence>
<accession>A0A8J7T7L2</accession>
<keyword evidence="7" id="KW-1185">Reference proteome</keyword>
<keyword evidence="4" id="KW-0325">Glycoprotein</keyword>
<feature type="chain" id="PRO_5035289069" evidence="5">
    <location>
        <begin position="18"/>
        <end position="182"/>
    </location>
</feature>
<evidence type="ECO:0000256" key="2">
    <source>
        <dbReference type="ARBA" id="ARBA00022729"/>
    </source>
</evidence>
<sequence>MGPAAAVLLSLSTLCYCQPCRWDRPAVLDCSGAGLSALPSRLALRVAVLDLGRDALGGVAQLRLGGNRIRRLSLCLGGAGGPEPARPLTPDPPRRSGESLCASWAPDLQLLSAERNQLRRIPAGLGQSPSLRVLQLSGNKISAIRQQDLQNCTELRAVFLQHNEISAIDPSAFRDVGQLQVT</sequence>
<reference evidence="6" key="1">
    <citation type="journal article" date="2021" name="Cell">
        <title>Tracing the genetic footprints of vertebrate landing in non-teleost ray-finned fishes.</title>
        <authorList>
            <person name="Bi X."/>
            <person name="Wang K."/>
            <person name="Yang L."/>
            <person name="Pan H."/>
            <person name="Jiang H."/>
            <person name="Wei Q."/>
            <person name="Fang M."/>
            <person name="Yu H."/>
            <person name="Zhu C."/>
            <person name="Cai Y."/>
            <person name="He Y."/>
            <person name="Gan X."/>
            <person name="Zeng H."/>
            <person name="Yu D."/>
            <person name="Zhu Y."/>
            <person name="Jiang H."/>
            <person name="Qiu Q."/>
            <person name="Yang H."/>
            <person name="Zhang Y.E."/>
            <person name="Wang W."/>
            <person name="Zhu M."/>
            <person name="He S."/>
            <person name="Zhang G."/>
        </authorList>
    </citation>
    <scope>NUCLEOTIDE SEQUENCE</scope>
    <source>
        <strain evidence="6">Allg_001</strain>
    </source>
</reference>
<dbReference type="Pfam" id="PF13855">
    <property type="entry name" value="LRR_8"/>
    <property type="match status" value="1"/>
</dbReference>
<dbReference type="EMBL" id="JAAWVO010008273">
    <property type="protein sequence ID" value="MBN3312731.1"/>
    <property type="molecule type" value="Genomic_DNA"/>
</dbReference>
<dbReference type="InterPro" id="IPR050541">
    <property type="entry name" value="LRR_TM_domain-containing"/>
</dbReference>
<dbReference type="AlphaFoldDB" id="A0A8J7T7L2"/>
<evidence type="ECO:0000256" key="3">
    <source>
        <dbReference type="ARBA" id="ARBA00022737"/>
    </source>
</evidence>
<evidence type="ECO:0000256" key="4">
    <source>
        <dbReference type="ARBA" id="ARBA00023180"/>
    </source>
</evidence>
<keyword evidence="2 5" id="KW-0732">Signal</keyword>
<keyword evidence="1" id="KW-0433">Leucine-rich repeat</keyword>
<dbReference type="GO" id="GO:0043204">
    <property type="term" value="C:perikaryon"/>
    <property type="evidence" value="ECO:0007669"/>
    <property type="project" value="UniProtKB-SubCell"/>
</dbReference>
<dbReference type="InterPro" id="IPR032675">
    <property type="entry name" value="LRR_dom_sf"/>
</dbReference>
<evidence type="ECO:0000256" key="5">
    <source>
        <dbReference type="SAM" id="SignalP"/>
    </source>
</evidence>
<feature type="non-terminal residue" evidence="6">
    <location>
        <position position="182"/>
    </location>
</feature>